<dbReference type="Proteomes" id="UP000054805">
    <property type="component" value="Unassembled WGS sequence"/>
</dbReference>
<organism evidence="2 3">
    <name type="scientific">Trichinella pseudospiralis</name>
    <name type="common">Parasitic roundworm</name>
    <dbReference type="NCBI Taxonomy" id="6337"/>
    <lineage>
        <taxon>Eukaryota</taxon>
        <taxon>Metazoa</taxon>
        <taxon>Ecdysozoa</taxon>
        <taxon>Nematoda</taxon>
        <taxon>Enoplea</taxon>
        <taxon>Dorylaimia</taxon>
        <taxon>Trichinellida</taxon>
        <taxon>Trichinellidae</taxon>
        <taxon>Trichinella</taxon>
    </lineage>
</organism>
<name>A0A0V1IH46_TRIPS</name>
<keyword evidence="3" id="KW-1185">Reference proteome</keyword>
<gene>
    <name evidence="2" type="ORF">T4B_1138</name>
</gene>
<proteinExistence type="predicted"/>
<evidence type="ECO:0000256" key="1">
    <source>
        <dbReference type="SAM" id="MobiDB-lite"/>
    </source>
</evidence>
<comment type="caution">
    <text evidence="2">The sequence shown here is derived from an EMBL/GenBank/DDBJ whole genome shotgun (WGS) entry which is preliminary data.</text>
</comment>
<evidence type="ECO:0000313" key="2">
    <source>
        <dbReference type="EMBL" id="KRZ22049.1"/>
    </source>
</evidence>
<sequence length="176" mass="18994">MTRRVCGGAQCGARVSRSTPARPNLNGLTSIKPKLSAVTTSNEARLPRTSTTTGRSKAGSGSRRPISNEPLLSHRFFRPLSLVTSAARPWSRSRFRSASVSGSRIGSESRGGGGGGVVLLLIASVVPALDCCSALEPAEKRRYKTDHSFIHFLKHKRPTIVTTREKPRAVHLHSQI</sequence>
<accession>A0A0V1IH46</accession>
<protein>
    <submittedName>
        <fullName evidence="2">Uncharacterized protein</fullName>
    </submittedName>
</protein>
<feature type="region of interest" description="Disordered" evidence="1">
    <location>
        <begin position="1"/>
        <end position="68"/>
    </location>
</feature>
<reference evidence="2 3" key="1">
    <citation type="submission" date="2015-01" db="EMBL/GenBank/DDBJ databases">
        <title>Evolution of Trichinella species and genotypes.</title>
        <authorList>
            <person name="Korhonen P.K."/>
            <person name="Edoardo P."/>
            <person name="Giuseppe L.R."/>
            <person name="Gasser R.B."/>
        </authorList>
    </citation>
    <scope>NUCLEOTIDE SEQUENCE [LARGE SCALE GENOMIC DNA]</scope>
    <source>
        <strain evidence="2">ISS588</strain>
    </source>
</reference>
<feature type="compositionally biased region" description="Polar residues" evidence="1">
    <location>
        <begin position="16"/>
        <end position="29"/>
    </location>
</feature>
<dbReference type="EMBL" id="JYDS01000185">
    <property type="protein sequence ID" value="KRZ22049.1"/>
    <property type="molecule type" value="Genomic_DNA"/>
</dbReference>
<dbReference type="AlphaFoldDB" id="A0A0V1IH46"/>
<feature type="compositionally biased region" description="Polar residues" evidence="1">
    <location>
        <begin position="37"/>
        <end position="55"/>
    </location>
</feature>
<evidence type="ECO:0000313" key="3">
    <source>
        <dbReference type="Proteomes" id="UP000054805"/>
    </source>
</evidence>